<organism evidence="2 3">
    <name type="scientific">Prauserella oleivorans</name>
    <dbReference type="NCBI Taxonomy" id="1478153"/>
    <lineage>
        <taxon>Bacteria</taxon>
        <taxon>Bacillati</taxon>
        <taxon>Actinomycetota</taxon>
        <taxon>Actinomycetes</taxon>
        <taxon>Pseudonocardiales</taxon>
        <taxon>Pseudonocardiaceae</taxon>
        <taxon>Prauserella</taxon>
    </lineage>
</organism>
<keyword evidence="3" id="KW-1185">Reference proteome</keyword>
<evidence type="ECO:0000313" key="3">
    <source>
        <dbReference type="Proteomes" id="UP001597478"/>
    </source>
</evidence>
<keyword evidence="1" id="KW-0812">Transmembrane</keyword>
<keyword evidence="1" id="KW-0472">Membrane</keyword>
<dbReference type="RefSeq" id="WP_377386975.1">
    <property type="nucleotide sequence ID" value="NZ_JBHSAN010000008.1"/>
</dbReference>
<name>A0ABW5W1I4_9PSEU</name>
<evidence type="ECO:0008006" key="4">
    <source>
        <dbReference type="Google" id="ProtNLM"/>
    </source>
</evidence>
<sequence>MAEQDEQQVTRRRPRVDAFPLLAGLATLFVSVYVLSDGPDWLGSFDLRWVLAGAAVLAGTLMLIASMRGDRNRD</sequence>
<reference evidence="3" key="1">
    <citation type="journal article" date="2019" name="Int. J. Syst. Evol. Microbiol.">
        <title>The Global Catalogue of Microorganisms (GCM) 10K type strain sequencing project: providing services to taxonomists for standard genome sequencing and annotation.</title>
        <authorList>
            <consortium name="The Broad Institute Genomics Platform"/>
            <consortium name="The Broad Institute Genome Sequencing Center for Infectious Disease"/>
            <person name="Wu L."/>
            <person name="Ma J."/>
        </authorList>
    </citation>
    <scope>NUCLEOTIDE SEQUENCE [LARGE SCALE GENOMIC DNA]</scope>
    <source>
        <strain evidence="3">IBRC-M 10906</strain>
    </source>
</reference>
<comment type="caution">
    <text evidence="2">The sequence shown here is derived from an EMBL/GenBank/DDBJ whole genome shotgun (WGS) entry which is preliminary data.</text>
</comment>
<proteinExistence type="predicted"/>
<dbReference type="Proteomes" id="UP001597478">
    <property type="component" value="Unassembled WGS sequence"/>
</dbReference>
<feature type="transmembrane region" description="Helical" evidence="1">
    <location>
        <begin position="47"/>
        <end position="65"/>
    </location>
</feature>
<feature type="transmembrane region" description="Helical" evidence="1">
    <location>
        <begin position="18"/>
        <end position="35"/>
    </location>
</feature>
<evidence type="ECO:0000256" key="1">
    <source>
        <dbReference type="SAM" id="Phobius"/>
    </source>
</evidence>
<gene>
    <name evidence="2" type="ORF">ACFS2C_00075</name>
</gene>
<evidence type="ECO:0000313" key="2">
    <source>
        <dbReference type="EMBL" id="MFD2797788.1"/>
    </source>
</evidence>
<accession>A0ABW5W1I4</accession>
<keyword evidence="1" id="KW-1133">Transmembrane helix</keyword>
<protein>
    <recommendedName>
        <fullName evidence="4">DUF2631 domain-containing protein</fullName>
    </recommendedName>
</protein>
<dbReference type="EMBL" id="JBHUOF010000001">
    <property type="protein sequence ID" value="MFD2797788.1"/>
    <property type="molecule type" value="Genomic_DNA"/>
</dbReference>